<dbReference type="InterPro" id="IPR007110">
    <property type="entry name" value="Ig-like_dom"/>
</dbReference>
<evidence type="ECO:0000313" key="5">
    <source>
        <dbReference type="EMBL" id="KAE8279470.1"/>
    </source>
</evidence>
<dbReference type="InterPro" id="IPR013783">
    <property type="entry name" value="Ig-like_fold"/>
</dbReference>
<keyword evidence="3" id="KW-1133">Transmembrane helix</keyword>
<dbReference type="GO" id="GO:0006955">
    <property type="term" value="P:immune response"/>
    <property type="evidence" value="ECO:0007669"/>
    <property type="project" value="TreeGrafter"/>
</dbReference>
<evidence type="ECO:0000256" key="2">
    <source>
        <dbReference type="ARBA" id="ARBA00023157"/>
    </source>
</evidence>
<dbReference type="GO" id="GO:0004888">
    <property type="term" value="F:transmembrane signaling receptor activity"/>
    <property type="evidence" value="ECO:0007669"/>
    <property type="project" value="TreeGrafter"/>
</dbReference>
<feature type="transmembrane region" description="Helical" evidence="3">
    <location>
        <begin position="206"/>
        <end position="224"/>
    </location>
</feature>
<reference evidence="5 6" key="1">
    <citation type="submission" date="2019-07" db="EMBL/GenBank/DDBJ databases">
        <title>Chromosome genome assembly for large yellow croaker.</title>
        <authorList>
            <person name="Xiao S."/>
        </authorList>
    </citation>
    <scope>NUCLEOTIDE SEQUENCE [LARGE SCALE GENOMIC DNA]</scope>
    <source>
        <strain evidence="5">JMULYC20181020</strain>
        <tissue evidence="5">Muscle</tissue>
    </source>
</reference>
<name>A0A6G0HJY1_LARCR</name>
<organism evidence="5 6">
    <name type="scientific">Larimichthys crocea</name>
    <name type="common">Large yellow croaker</name>
    <name type="synonym">Pseudosciaena crocea</name>
    <dbReference type="NCBI Taxonomy" id="215358"/>
    <lineage>
        <taxon>Eukaryota</taxon>
        <taxon>Metazoa</taxon>
        <taxon>Chordata</taxon>
        <taxon>Craniata</taxon>
        <taxon>Vertebrata</taxon>
        <taxon>Euteleostomi</taxon>
        <taxon>Actinopterygii</taxon>
        <taxon>Neopterygii</taxon>
        <taxon>Teleostei</taxon>
        <taxon>Neoteleostei</taxon>
        <taxon>Acanthomorphata</taxon>
        <taxon>Eupercaria</taxon>
        <taxon>Sciaenidae</taxon>
        <taxon>Larimichthys</taxon>
    </lineage>
</organism>
<dbReference type="SUPFAM" id="SSF48726">
    <property type="entry name" value="Immunoglobulin"/>
    <property type="match status" value="2"/>
</dbReference>
<evidence type="ECO:0000256" key="3">
    <source>
        <dbReference type="SAM" id="Phobius"/>
    </source>
</evidence>
<proteinExistence type="predicted"/>
<dbReference type="PANTHER" id="PTHR11481">
    <property type="entry name" value="IMMUNOGLOBULIN FC RECEPTOR"/>
    <property type="match status" value="1"/>
</dbReference>
<dbReference type="Gene3D" id="2.60.40.10">
    <property type="entry name" value="Immunoglobulins"/>
    <property type="match status" value="2"/>
</dbReference>
<dbReference type="SMART" id="SM00409">
    <property type="entry name" value="IG"/>
    <property type="match status" value="2"/>
</dbReference>
<gene>
    <name evidence="5" type="ORF">D5F01_LYC23059</name>
</gene>
<feature type="domain" description="Ig-like" evidence="4">
    <location>
        <begin position="78"/>
        <end position="185"/>
    </location>
</feature>
<accession>A0A6G0HJY1</accession>
<dbReference type="PROSITE" id="PS50835">
    <property type="entry name" value="IG_LIKE"/>
    <property type="match status" value="1"/>
</dbReference>
<dbReference type="GO" id="GO:0009897">
    <property type="term" value="C:external side of plasma membrane"/>
    <property type="evidence" value="ECO:0007669"/>
    <property type="project" value="TreeGrafter"/>
</dbReference>
<comment type="caution">
    <text evidence="5">The sequence shown here is derived from an EMBL/GenBank/DDBJ whole genome shotgun (WGS) entry which is preliminary data.</text>
</comment>
<dbReference type="AlphaFoldDB" id="A0A6G0HJY1"/>
<keyword evidence="2" id="KW-1015">Disulfide bond</keyword>
<sequence>MDVLVLLVARVDHSCFAHKADAAFPRISPDRLQFFEYESVTISCQEFSSLTEWRVMTKVNKIISANWDSSPPSCTIEPTFERHSGEYWCEDAEGQTSGVLNISVTAGSVILDFPARPVIEGSDVILHCREEESQSKHIADFYKDDLHLVTSYENNMIIQNVSKSDEGFYKCRIPGAGESPESRLTVLTQSKSAYEETPSHSVSSNLFSLLWIFGLVALLLWIMGQLHDSKHREPDVSISATKPRVPDQSVFSIVYYRPVTAEGNKEL</sequence>
<dbReference type="InterPro" id="IPR036179">
    <property type="entry name" value="Ig-like_dom_sf"/>
</dbReference>
<evidence type="ECO:0000313" key="6">
    <source>
        <dbReference type="Proteomes" id="UP000424527"/>
    </source>
</evidence>
<dbReference type="GO" id="GO:0007166">
    <property type="term" value="P:cell surface receptor signaling pathway"/>
    <property type="evidence" value="ECO:0007669"/>
    <property type="project" value="TreeGrafter"/>
</dbReference>
<dbReference type="EMBL" id="REGW02000023">
    <property type="protein sequence ID" value="KAE8279470.1"/>
    <property type="molecule type" value="Genomic_DNA"/>
</dbReference>
<dbReference type="InterPro" id="IPR003599">
    <property type="entry name" value="Ig_sub"/>
</dbReference>
<dbReference type="InterPro" id="IPR050488">
    <property type="entry name" value="Ig_Fc_receptor"/>
</dbReference>
<evidence type="ECO:0000259" key="4">
    <source>
        <dbReference type="PROSITE" id="PS50835"/>
    </source>
</evidence>
<keyword evidence="3" id="KW-0812">Transmembrane</keyword>
<keyword evidence="6" id="KW-1185">Reference proteome</keyword>
<dbReference type="PANTHER" id="PTHR11481:SF64">
    <property type="entry name" value="FC RECEPTOR-LIKE PROTEIN 4"/>
    <property type="match status" value="1"/>
</dbReference>
<protein>
    <recommendedName>
        <fullName evidence="4">Ig-like domain-containing protein</fullName>
    </recommendedName>
</protein>
<keyword evidence="3" id="KW-0472">Membrane</keyword>
<evidence type="ECO:0000256" key="1">
    <source>
        <dbReference type="ARBA" id="ARBA00022729"/>
    </source>
</evidence>
<keyword evidence="1" id="KW-0732">Signal</keyword>
<dbReference type="Proteomes" id="UP000424527">
    <property type="component" value="Unassembled WGS sequence"/>
</dbReference>